<dbReference type="Ensembl" id="ENSORLT00020002868.1">
    <property type="protein sequence ID" value="ENSORLP00020026052.1"/>
    <property type="gene ID" value="ENSORLG00020008300.1"/>
</dbReference>
<dbReference type="AlphaFoldDB" id="A0A3P9LZ52"/>
<evidence type="ECO:0000313" key="2">
    <source>
        <dbReference type="Proteomes" id="UP000265180"/>
    </source>
</evidence>
<proteinExistence type="predicted"/>
<reference key="1">
    <citation type="journal article" date="2007" name="Nature">
        <title>The medaka draft genome and insights into vertebrate genome evolution.</title>
        <authorList>
            <person name="Kasahara M."/>
            <person name="Naruse K."/>
            <person name="Sasaki S."/>
            <person name="Nakatani Y."/>
            <person name="Qu W."/>
            <person name="Ahsan B."/>
            <person name="Yamada T."/>
            <person name="Nagayasu Y."/>
            <person name="Doi K."/>
            <person name="Kasai Y."/>
            <person name="Jindo T."/>
            <person name="Kobayashi D."/>
            <person name="Shimada A."/>
            <person name="Toyoda A."/>
            <person name="Kuroki Y."/>
            <person name="Fujiyama A."/>
            <person name="Sasaki T."/>
            <person name="Shimizu A."/>
            <person name="Asakawa S."/>
            <person name="Shimizu N."/>
            <person name="Hashimoto S."/>
            <person name="Yang J."/>
            <person name="Lee Y."/>
            <person name="Matsushima K."/>
            <person name="Sugano S."/>
            <person name="Sakaizumi M."/>
            <person name="Narita T."/>
            <person name="Ohishi K."/>
            <person name="Haga S."/>
            <person name="Ohta F."/>
            <person name="Nomoto H."/>
            <person name="Nogata K."/>
            <person name="Morishita T."/>
            <person name="Endo T."/>
            <person name="Shin-I T."/>
            <person name="Takeda H."/>
            <person name="Morishita S."/>
            <person name="Kohara Y."/>
        </authorList>
    </citation>
    <scope>NUCLEOTIDE SEQUENCE [LARGE SCALE GENOMIC DNA]</scope>
    <source>
        <strain>Hd-rR</strain>
    </source>
</reference>
<reference evidence="1 2" key="2">
    <citation type="submission" date="2017-04" db="EMBL/GenBank/DDBJ databases">
        <title>CpG methylation of centromeres and impact of large insertions on vertebrate speciation.</title>
        <authorList>
            <person name="Ichikawa K."/>
            <person name="Yoshimura J."/>
            <person name="Morishita S."/>
        </authorList>
    </citation>
    <scope>NUCLEOTIDE SEQUENCE</scope>
    <source>
        <strain evidence="1 2">HNI</strain>
    </source>
</reference>
<reference evidence="1" key="3">
    <citation type="submission" date="2025-08" db="UniProtKB">
        <authorList>
            <consortium name="Ensembl"/>
        </authorList>
    </citation>
    <scope>IDENTIFICATION</scope>
    <source>
        <strain evidence="1">HNI</strain>
    </source>
</reference>
<sequence>MGTHYCNICRQTTFSGKKHIFGKQHQNSLRVVLTKFIEKVKEARRTIKKPQVEKFDCIQHKQTFWCYCCEAEVEKNVTDDKMTVLYGGLLEHMATKEHKKNTHKFWWDNKADQKLKDKVLITEEDMKRFKDEVATVLETFVEEEDDFIKQEAAVIRAQEKHRQEVFESLLEVCFPAMQWHAMKNRTCLMEPAAPAPLLGSLGALSFHIQDCRVQSGAASVTRWRRCHGRRPNEA</sequence>
<evidence type="ECO:0000313" key="1">
    <source>
        <dbReference type="Ensembl" id="ENSORLP00020026052.1"/>
    </source>
</evidence>
<dbReference type="PANTHER" id="PTHR31198">
    <property type="entry name" value="COILED-COIL DOMAIN-CONTAINING PROTEIN 84"/>
    <property type="match status" value="1"/>
</dbReference>
<dbReference type="PANTHER" id="PTHR31198:SF1">
    <property type="entry name" value="CENTROSOMAL AT-AC SPLICING FACTOR"/>
    <property type="match status" value="1"/>
</dbReference>
<dbReference type="Pfam" id="PF14968">
    <property type="entry name" value="CCDC84"/>
    <property type="match status" value="1"/>
</dbReference>
<name>A0A3P9LZ52_ORYLA</name>
<accession>A0A3P9LZ52</accession>
<organism evidence="1 2">
    <name type="scientific">Oryzias latipes</name>
    <name type="common">Japanese rice fish</name>
    <name type="synonym">Japanese killifish</name>
    <dbReference type="NCBI Taxonomy" id="8090"/>
    <lineage>
        <taxon>Eukaryota</taxon>
        <taxon>Metazoa</taxon>
        <taxon>Chordata</taxon>
        <taxon>Craniata</taxon>
        <taxon>Vertebrata</taxon>
        <taxon>Euteleostomi</taxon>
        <taxon>Actinopterygii</taxon>
        <taxon>Neopterygii</taxon>
        <taxon>Teleostei</taxon>
        <taxon>Neoteleostei</taxon>
        <taxon>Acanthomorphata</taxon>
        <taxon>Ovalentaria</taxon>
        <taxon>Atherinomorphae</taxon>
        <taxon>Beloniformes</taxon>
        <taxon>Adrianichthyidae</taxon>
        <taxon>Oryziinae</taxon>
        <taxon>Oryzias</taxon>
    </lineage>
</organism>
<dbReference type="InterPro" id="IPR028015">
    <property type="entry name" value="CCDC84-like"/>
</dbReference>
<protein>
    <submittedName>
        <fullName evidence="1">Coiled-coil domain containing 84</fullName>
    </submittedName>
</protein>
<dbReference type="Proteomes" id="UP000265180">
    <property type="component" value="Chromosome 9"/>
</dbReference>
<reference evidence="1" key="4">
    <citation type="submission" date="2025-09" db="UniProtKB">
        <authorList>
            <consortium name="Ensembl"/>
        </authorList>
    </citation>
    <scope>IDENTIFICATION</scope>
    <source>
        <strain evidence="1">HNI</strain>
    </source>
</reference>